<dbReference type="CDD" id="cd01106">
    <property type="entry name" value="HTH_TipAL-Mta"/>
    <property type="match status" value="1"/>
</dbReference>
<organism evidence="4 5">
    <name type="scientific">Bifidobacterium cuniculi</name>
    <dbReference type="NCBI Taxonomy" id="1688"/>
    <lineage>
        <taxon>Bacteria</taxon>
        <taxon>Bacillati</taxon>
        <taxon>Actinomycetota</taxon>
        <taxon>Actinomycetes</taxon>
        <taxon>Bifidobacteriales</taxon>
        <taxon>Bifidobacteriaceae</taxon>
        <taxon>Bifidobacterium</taxon>
    </lineage>
</organism>
<evidence type="ECO:0000313" key="4">
    <source>
        <dbReference type="EMBL" id="KFI65960.1"/>
    </source>
</evidence>
<feature type="domain" description="HTH merR-type" evidence="3">
    <location>
        <begin position="80"/>
        <end position="149"/>
    </location>
</feature>
<dbReference type="Proteomes" id="UP000029067">
    <property type="component" value="Unassembled WGS sequence"/>
</dbReference>
<evidence type="ECO:0000313" key="5">
    <source>
        <dbReference type="Proteomes" id="UP000029067"/>
    </source>
</evidence>
<dbReference type="PANTHER" id="PTHR30204">
    <property type="entry name" value="REDOX-CYCLING DRUG-SENSING TRANSCRIPTIONAL ACTIVATOR SOXR"/>
    <property type="match status" value="1"/>
</dbReference>
<evidence type="ECO:0000259" key="3">
    <source>
        <dbReference type="PROSITE" id="PS50937"/>
    </source>
</evidence>
<dbReference type="OrthoDB" id="9802039at2"/>
<reference evidence="4 5" key="1">
    <citation type="submission" date="2014-03" db="EMBL/GenBank/DDBJ databases">
        <title>Genomics of Bifidobacteria.</title>
        <authorList>
            <person name="Ventura M."/>
            <person name="Milani C."/>
            <person name="Lugli G.A."/>
        </authorList>
    </citation>
    <scope>NUCLEOTIDE SEQUENCE [LARGE SCALE GENOMIC DNA]</scope>
    <source>
        <strain evidence="4 5">LMG 10738</strain>
    </source>
</reference>
<dbReference type="PROSITE" id="PS50937">
    <property type="entry name" value="HTH_MERR_2"/>
    <property type="match status" value="1"/>
</dbReference>
<dbReference type="SUPFAM" id="SSF47413">
    <property type="entry name" value="lambda repressor-like DNA-binding domains"/>
    <property type="match status" value="1"/>
</dbReference>
<feature type="transmembrane region" description="Helical" evidence="2">
    <location>
        <begin position="215"/>
        <end position="237"/>
    </location>
</feature>
<dbReference type="SUPFAM" id="SSF46955">
    <property type="entry name" value="Putative DNA-binding domain"/>
    <property type="match status" value="1"/>
</dbReference>
<keyword evidence="1" id="KW-0238">DNA-binding</keyword>
<dbReference type="RefSeq" id="WP_081895469.1">
    <property type="nucleotide sequence ID" value="NZ_JGYV01000001.1"/>
</dbReference>
<accession>A0A087B4L0</accession>
<dbReference type="EMBL" id="JGYV01000001">
    <property type="protein sequence ID" value="KFI65960.1"/>
    <property type="molecule type" value="Genomic_DNA"/>
</dbReference>
<evidence type="ECO:0000256" key="2">
    <source>
        <dbReference type="SAM" id="Phobius"/>
    </source>
</evidence>
<dbReference type="Gene3D" id="1.10.260.40">
    <property type="entry name" value="lambda repressor-like DNA-binding domains"/>
    <property type="match status" value="1"/>
</dbReference>
<sequence length="322" mass="36065">MEPHGITAYRLAKATGLSETAIGQIVKGKRAIAVRPACRFHPRNQQVTHGPTRRPFARDAASYGVLRVLKGGKPLSESTTYTTGQVAQRCAVSVRTVQYYDRKGLLSPTSVTSTGRRLYDETAVRTLEYILMLKETGLSLAAIHTVLESPYSMNMLQDILGRQRDELAGDIEEASRKIAAIDALNADLALHGTLTMADRTDMADYMANTSSSRRFFMRMLLVGILADVAWIGTLVWAIRTHMWFIFVIGVVVALAMVVPMTLSYYRHVVYWDPASGTEFKPRFWPWFFASHTLHTRKLKAPGSSEKTWCVEHFRATPHAGER</sequence>
<keyword evidence="5" id="KW-1185">Reference proteome</keyword>
<dbReference type="InterPro" id="IPR000551">
    <property type="entry name" value="MerR-type_HTH_dom"/>
</dbReference>
<dbReference type="eggNOG" id="COG0789">
    <property type="taxonomic scope" value="Bacteria"/>
</dbReference>
<dbReference type="Gene3D" id="1.10.1660.10">
    <property type="match status" value="1"/>
</dbReference>
<keyword evidence="2" id="KW-0472">Membrane</keyword>
<name>A0A087B4L0_9BIFI</name>
<gene>
    <name evidence="4" type="ORF">BCUN_0459</name>
</gene>
<evidence type="ECO:0000256" key="1">
    <source>
        <dbReference type="ARBA" id="ARBA00023125"/>
    </source>
</evidence>
<dbReference type="GO" id="GO:0003700">
    <property type="term" value="F:DNA-binding transcription factor activity"/>
    <property type="evidence" value="ECO:0007669"/>
    <property type="project" value="InterPro"/>
</dbReference>
<feature type="transmembrane region" description="Helical" evidence="2">
    <location>
        <begin position="243"/>
        <end position="265"/>
    </location>
</feature>
<dbReference type="Pfam" id="PF13411">
    <property type="entry name" value="MerR_1"/>
    <property type="match status" value="1"/>
</dbReference>
<dbReference type="InterPro" id="IPR047057">
    <property type="entry name" value="MerR_fam"/>
</dbReference>
<dbReference type="PRINTS" id="PR00040">
    <property type="entry name" value="HTHMERR"/>
</dbReference>
<dbReference type="PANTHER" id="PTHR30204:SF96">
    <property type="entry name" value="CHROMOSOME-ANCHORING PROTEIN RACA"/>
    <property type="match status" value="1"/>
</dbReference>
<keyword evidence="2" id="KW-0812">Transmembrane</keyword>
<dbReference type="GO" id="GO:0003677">
    <property type="term" value="F:DNA binding"/>
    <property type="evidence" value="ECO:0007669"/>
    <property type="project" value="UniProtKB-KW"/>
</dbReference>
<dbReference type="InterPro" id="IPR010982">
    <property type="entry name" value="Lambda_DNA-bd_dom_sf"/>
</dbReference>
<proteinExistence type="predicted"/>
<dbReference type="AlphaFoldDB" id="A0A087B4L0"/>
<dbReference type="InterPro" id="IPR009061">
    <property type="entry name" value="DNA-bd_dom_put_sf"/>
</dbReference>
<dbReference type="SMART" id="SM00422">
    <property type="entry name" value="HTH_MERR"/>
    <property type="match status" value="1"/>
</dbReference>
<protein>
    <submittedName>
        <fullName evidence="4">MerR regulatory family protein</fullName>
    </submittedName>
</protein>
<keyword evidence="2" id="KW-1133">Transmembrane helix</keyword>
<comment type="caution">
    <text evidence="4">The sequence shown here is derived from an EMBL/GenBank/DDBJ whole genome shotgun (WGS) entry which is preliminary data.</text>
</comment>
<dbReference type="STRING" id="1688.BCUN_0459"/>